<reference evidence="2" key="1">
    <citation type="submission" date="2021-07" db="EMBL/GenBank/DDBJ databases">
        <authorList>
            <person name="Durling M."/>
        </authorList>
    </citation>
    <scope>NUCLEOTIDE SEQUENCE</scope>
</reference>
<dbReference type="OrthoDB" id="7295497at2759"/>
<dbReference type="InterPro" id="IPR013087">
    <property type="entry name" value="Znf_C2H2_type"/>
</dbReference>
<comment type="caution">
    <text evidence="2">The sequence shown here is derived from an EMBL/GenBank/DDBJ whole genome shotgun (WGS) entry which is preliminary data.</text>
</comment>
<keyword evidence="3" id="KW-1185">Reference proteome</keyword>
<dbReference type="Gene3D" id="3.30.160.60">
    <property type="entry name" value="Classic Zinc Finger"/>
    <property type="match status" value="1"/>
</dbReference>
<name>A0A9N9LQ89_9HELO</name>
<dbReference type="EMBL" id="CAJVRM010000217">
    <property type="protein sequence ID" value="CAG8977382.1"/>
    <property type="molecule type" value="Genomic_DNA"/>
</dbReference>
<evidence type="ECO:0000259" key="1">
    <source>
        <dbReference type="PROSITE" id="PS00028"/>
    </source>
</evidence>
<gene>
    <name evidence="2" type="ORF">HYALB_00007012</name>
</gene>
<accession>A0A9N9LQ89</accession>
<organism evidence="2 3">
    <name type="scientific">Hymenoscyphus albidus</name>
    <dbReference type="NCBI Taxonomy" id="595503"/>
    <lineage>
        <taxon>Eukaryota</taxon>
        <taxon>Fungi</taxon>
        <taxon>Dikarya</taxon>
        <taxon>Ascomycota</taxon>
        <taxon>Pezizomycotina</taxon>
        <taxon>Leotiomycetes</taxon>
        <taxon>Helotiales</taxon>
        <taxon>Helotiaceae</taxon>
        <taxon>Hymenoscyphus</taxon>
    </lineage>
</organism>
<evidence type="ECO:0000313" key="2">
    <source>
        <dbReference type="EMBL" id="CAG8977382.1"/>
    </source>
</evidence>
<dbReference type="AlphaFoldDB" id="A0A9N9LQ89"/>
<sequence>MQSYSHHENSANWNMEGEEIHAFRPQPRPEGVPGGAGAGYVSENFCPTFCPPQFTEDNYNVTNPTTYGPESNQDAFAGLNTTSMNMGPLELSGTIDNQLAVQQPFFQCDFNHVPTFDLQPTATYTNLQFDYNGVPPFALQLIASQADLLDIITQPIIPICTHCYMAFSRDADRARHERSVHSPATFICPVTTCPKHRGRPYSRQDKLTEHLWKKHANLGYTKRT</sequence>
<dbReference type="PROSITE" id="PS00028">
    <property type="entry name" value="ZINC_FINGER_C2H2_1"/>
    <property type="match status" value="1"/>
</dbReference>
<protein>
    <recommendedName>
        <fullName evidence="1">C2H2-type domain-containing protein</fullName>
    </recommendedName>
</protein>
<evidence type="ECO:0000313" key="3">
    <source>
        <dbReference type="Proteomes" id="UP000701801"/>
    </source>
</evidence>
<proteinExistence type="predicted"/>
<feature type="domain" description="C2H2-type" evidence="1">
    <location>
        <begin position="160"/>
        <end position="181"/>
    </location>
</feature>
<dbReference type="Proteomes" id="UP000701801">
    <property type="component" value="Unassembled WGS sequence"/>
</dbReference>